<gene>
    <name evidence="2" type="ORF">C1637_18270</name>
    <name evidence="1" type="ORF">EG342_23780</name>
</gene>
<keyword evidence="4" id="KW-1185">Reference proteome</keyword>
<reference evidence="2 3" key="1">
    <citation type="submission" date="2018-01" db="EMBL/GenBank/DDBJ databases">
        <title>Draft genome sequences of Chryseobacterium lactis NCTC11390, Chryseobacterium oncorhynchi 701B-08, and Chryseobacterium viscerum 687B-08.</title>
        <authorList>
            <person name="Jeong J.-J."/>
            <person name="Lee Y.J."/>
            <person name="Park B."/>
            <person name="Choi I.-G."/>
            <person name="Kim K.D."/>
        </authorList>
    </citation>
    <scope>NUCLEOTIDE SEQUENCE [LARGE SCALE GENOMIC DNA]</scope>
    <source>
        <strain evidence="2 3">NCTC11390</strain>
    </source>
</reference>
<evidence type="ECO:0000313" key="4">
    <source>
        <dbReference type="Proteomes" id="UP000279972"/>
    </source>
</evidence>
<protein>
    <submittedName>
        <fullName evidence="2">Uncharacterized protein</fullName>
    </submittedName>
</protein>
<sequence>MKSNLIFSLVLLVGLVSCTSKKARDFRKEITDKEQIVFKALVDTTGYETEKSQNLIKRNFDEALSSINKEEKFFDSVIKDLSAIPTDNIKDAAPVKTAAINYYKALKDLFILDRLSIEQQKITFTNDIKKVDKASDSILQITRKKLELHTVANARSQDLQKALEIFDKTNHLK</sequence>
<dbReference type="Proteomes" id="UP000236262">
    <property type="component" value="Unassembled WGS sequence"/>
</dbReference>
<dbReference type="EMBL" id="CP033924">
    <property type="protein sequence ID" value="AZA84732.1"/>
    <property type="molecule type" value="Genomic_DNA"/>
</dbReference>
<proteinExistence type="predicted"/>
<dbReference type="Proteomes" id="UP000279972">
    <property type="component" value="Chromosome"/>
</dbReference>
<evidence type="ECO:0000313" key="1">
    <source>
        <dbReference type="EMBL" id="AZA84732.1"/>
    </source>
</evidence>
<accession>A0A3G6RJH5</accession>
<evidence type="ECO:0000313" key="2">
    <source>
        <dbReference type="EMBL" id="PNW12103.1"/>
    </source>
</evidence>
<dbReference type="KEGG" id="clac:EG342_23780"/>
<dbReference type="AlphaFoldDB" id="A0A3G6RJH5"/>
<evidence type="ECO:0000313" key="3">
    <source>
        <dbReference type="Proteomes" id="UP000236262"/>
    </source>
</evidence>
<dbReference type="OrthoDB" id="762784at2"/>
<dbReference type="EMBL" id="PPEH01000008">
    <property type="protein sequence ID" value="PNW12103.1"/>
    <property type="molecule type" value="Genomic_DNA"/>
</dbReference>
<dbReference type="PROSITE" id="PS51257">
    <property type="entry name" value="PROKAR_LIPOPROTEIN"/>
    <property type="match status" value="1"/>
</dbReference>
<reference evidence="1 4" key="2">
    <citation type="submission" date="2018-11" db="EMBL/GenBank/DDBJ databases">
        <title>Proposal to divide the Flavobacteriaceae and reorganize its genera based on Amino Acid Identity values calculated from whole genome sequences.</title>
        <authorList>
            <person name="Nicholson A.C."/>
            <person name="Gulvik C.A."/>
            <person name="Whitney A.M."/>
            <person name="Humrighouse B.W."/>
            <person name="Bell M."/>
            <person name="Holmes B."/>
            <person name="Steigerwalt A.G."/>
            <person name="Villarma A."/>
            <person name="Sheth M."/>
            <person name="Batra D."/>
            <person name="Pryor J."/>
            <person name="Bernardet J.-F."/>
            <person name="Hugo C."/>
            <person name="Kampfer P."/>
            <person name="Newman J."/>
            <person name="McQuiston J.R."/>
        </authorList>
    </citation>
    <scope>NUCLEOTIDE SEQUENCE [LARGE SCALE GENOMIC DNA]</scope>
    <source>
        <strain evidence="1 4">KC_1864</strain>
    </source>
</reference>
<name>A0A3G6RJH5_CHRLC</name>
<dbReference type="RefSeq" id="WP_103293101.1">
    <property type="nucleotide sequence ID" value="NZ_CP033924.1"/>
</dbReference>
<organism evidence="2 3">
    <name type="scientific">Chryseobacterium lactis</name>
    <dbReference type="NCBI Taxonomy" id="1241981"/>
    <lineage>
        <taxon>Bacteria</taxon>
        <taxon>Pseudomonadati</taxon>
        <taxon>Bacteroidota</taxon>
        <taxon>Flavobacteriia</taxon>
        <taxon>Flavobacteriales</taxon>
        <taxon>Weeksellaceae</taxon>
        <taxon>Chryseobacterium group</taxon>
        <taxon>Chryseobacterium</taxon>
    </lineage>
</organism>